<name>A0A2P2LU63_RHIMU</name>
<proteinExistence type="predicted"/>
<dbReference type="AlphaFoldDB" id="A0A2P2LU63"/>
<sequence>MKIKENRKLYAYPCNHSKCHVQTSEVHSDTENYQFLPALRRWARRESQRRRKDKDAKWRQR</sequence>
<protein>
    <submittedName>
        <fullName evidence="1">Uncharacterized protein MANES_01G272900</fullName>
    </submittedName>
</protein>
<organism evidence="1">
    <name type="scientific">Rhizophora mucronata</name>
    <name type="common">Asiatic mangrove</name>
    <dbReference type="NCBI Taxonomy" id="61149"/>
    <lineage>
        <taxon>Eukaryota</taxon>
        <taxon>Viridiplantae</taxon>
        <taxon>Streptophyta</taxon>
        <taxon>Embryophyta</taxon>
        <taxon>Tracheophyta</taxon>
        <taxon>Spermatophyta</taxon>
        <taxon>Magnoliopsida</taxon>
        <taxon>eudicotyledons</taxon>
        <taxon>Gunneridae</taxon>
        <taxon>Pentapetalae</taxon>
        <taxon>rosids</taxon>
        <taxon>fabids</taxon>
        <taxon>Malpighiales</taxon>
        <taxon>Rhizophoraceae</taxon>
        <taxon>Rhizophora</taxon>
    </lineage>
</organism>
<reference evidence="1" key="1">
    <citation type="submission" date="2018-02" db="EMBL/GenBank/DDBJ databases">
        <title>Rhizophora mucronata_Transcriptome.</title>
        <authorList>
            <person name="Meera S.P."/>
            <person name="Sreeshan A."/>
            <person name="Augustine A."/>
        </authorList>
    </citation>
    <scope>NUCLEOTIDE SEQUENCE</scope>
    <source>
        <tissue evidence="1">Leaf</tissue>
    </source>
</reference>
<accession>A0A2P2LU63</accession>
<dbReference type="EMBL" id="GGEC01041026">
    <property type="protein sequence ID" value="MBX21510.1"/>
    <property type="molecule type" value="Transcribed_RNA"/>
</dbReference>
<evidence type="ECO:0000313" key="1">
    <source>
        <dbReference type="EMBL" id="MBX21510.1"/>
    </source>
</evidence>